<dbReference type="GO" id="GO:0061599">
    <property type="term" value="F:molybdopterin molybdotransferase activity"/>
    <property type="evidence" value="ECO:0007669"/>
    <property type="project" value="UniProtKB-EC"/>
</dbReference>
<keyword evidence="8" id="KW-0501">Molybdenum cofactor biosynthesis</keyword>
<dbReference type="GO" id="GO:0006777">
    <property type="term" value="P:Mo-molybdopterin cofactor biosynthetic process"/>
    <property type="evidence" value="ECO:0007669"/>
    <property type="project" value="UniProtKB-KW"/>
</dbReference>
<dbReference type="InterPro" id="IPR008284">
    <property type="entry name" value="MoCF_biosynth_CS"/>
</dbReference>
<keyword evidence="12" id="KW-1185">Reference proteome</keyword>
<evidence type="ECO:0000256" key="5">
    <source>
        <dbReference type="ARBA" id="ARBA00022679"/>
    </source>
</evidence>
<dbReference type="NCBIfam" id="TIGR00177">
    <property type="entry name" value="molyb_syn"/>
    <property type="match status" value="1"/>
</dbReference>
<proteinExistence type="predicted"/>
<dbReference type="InterPro" id="IPR036688">
    <property type="entry name" value="MoeA_C_domain_IV_sf"/>
</dbReference>
<comment type="cofactor">
    <cofactor evidence="1">
        <name>Mg(2+)</name>
        <dbReference type="ChEBI" id="CHEBI:18420"/>
    </cofactor>
</comment>
<dbReference type="Gene3D" id="3.40.980.10">
    <property type="entry name" value="MoaB/Mog-like domain"/>
    <property type="match status" value="1"/>
</dbReference>
<accession>A0AAF0T4D9</accession>
<keyword evidence="6" id="KW-0479">Metal-binding</keyword>
<dbReference type="Pfam" id="PF00994">
    <property type="entry name" value="MoCF_biosynth"/>
    <property type="match status" value="1"/>
</dbReference>
<dbReference type="EMBL" id="CP133612">
    <property type="protein sequence ID" value="WMV07297.1"/>
    <property type="molecule type" value="Genomic_DNA"/>
</dbReference>
<comment type="pathway">
    <text evidence="2">Cofactor biosynthesis; molybdopterin biosynthesis.</text>
</comment>
<dbReference type="FunFam" id="3.40.980.10:FF:000002">
    <property type="entry name" value="Molybdopterin molybdenumtransferase"/>
    <property type="match status" value="1"/>
</dbReference>
<feature type="region of interest" description="Disordered" evidence="9">
    <location>
        <begin position="920"/>
        <end position="939"/>
    </location>
</feature>
<keyword evidence="4" id="KW-0500">Molybdenum</keyword>
<dbReference type="InterPro" id="IPR036425">
    <property type="entry name" value="MoaB/Mog-like_dom_sf"/>
</dbReference>
<dbReference type="Pfam" id="PF03372">
    <property type="entry name" value="Exo_endo_phos"/>
    <property type="match status" value="1"/>
</dbReference>
<dbReference type="PROSITE" id="PS01078">
    <property type="entry name" value="MOCF_BIOSYNTHESIS_1"/>
    <property type="match status" value="1"/>
</dbReference>
<reference evidence="11" key="1">
    <citation type="submission" date="2023-08" db="EMBL/GenBank/DDBJ databases">
        <title>A de novo genome assembly of Solanum verrucosum Schlechtendal, a Mexican diploid species geographically isolated from the other diploid A-genome species in potato relatives.</title>
        <authorList>
            <person name="Hosaka K."/>
        </authorList>
    </citation>
    <scope>NUCLEOTIDE SEQUENCE</scope>
    <source>
        <tissue evidence="11">Young leaves</tissue>
    </source>
</reference>
<evidence type="ECO:0000256" key="1">
    <source>
        <dbReference type="ARBA" id="ARBA00001946"/>
    </source>
</evidence>
<evidence type="ECO:0000259" key="10">
    <source>
        <dbReference type="SMART" id="SM00852"/>
    </source>
</evidence>
<dbReference type="CDD" id="cd00886">
    <property type="entry name" value="MogA_MoaB"/>
    <property type="match status" value="1"/>
</dbReference>
<evidence type="ECO:0000256" key="9">
    <source>
        <dbReference type="SAM" id="MobiDB-lite"/>
    </source>
</evidence>
<gene>
    <name evidence="11" type="ORF">MTR67_000682</name>
</gene>
<dbReference type="InterPro" id="IPR001453">
    <property type="entry name" value="MoaB/Mog_dom"/>
</dbReference>
<dbReference type="InterPro" id="IPR036691">
    <property type="entry name" value="Endo/exonu/phosph_ase_sf"/>
</dbReference>
<evidence type="ECO:0000256" key="6">
    <source>
        <dbReference type="ARBA" id="ARBA00022723"/>
    </source>
</evidence>
<dbReference type="SUPFAM" id="SSF53218">
    <property type="entry name" value="Molybdenum cofactor biosynthesis proteins"/>
    <property type="match status" value="1"/>
</dbReference>
<evidence type="ECO:0000256" key="8">
    <source>
        <dbReference type="ARBA" id="ARBA00023150"/>
    </source>
</evidence>
<organism evidence="11 12">
    <name type="scientific">Solanum verrucosum</name>
    <dbReference type="NCBI Taxonomy" id="315347"/>
    <lineage>
        <taxon>Eukaryota</taxon>
        <taxon>Viridiplantae</taxon>
        <taxon>Streptophyta</taxon>
        <taxon>Embryophyta</taxon>
        <taxon>Tracheophyta</taxon>
        <taxon>Spermatophyta</taxon>
        <taxon>Magnoliopsida</taxon>
        <taxon>eudicotyledons</taxon>
        <taxon>Gunneridae</taxon>
        <taxon>Pentapetalae</taxon>
        <taxon>asterids</taxon>
        <taxon>lamiids</taxon>
        <taxon>Solanales</taxon>
        <taxon>Solanaceae</taxon>
        <taxon>Solanoideae</taxon>
        <taxon>Solaneae</taxon>
        <taxon>Solanum</taxon>
    </lineage>
</organism>
<name>A0AAF0T4D9_SOLVR</name>
<dbReference type="InterPro" id="IPR051920">
    <property type="entry name" value="MPT_Adenylyltrnsfr/MoaC-Rel"/>
</dbReference>
<dbReference type="AlphaFoldDB" id="A0AAF0T4D9"/>
<dbReference type="SUPFAM" id="SSF63867">
    <property type="entry name" value="MoeA C-terminal domain-like"/>
    <property type="match status" value="1"/>
</dbReference>
<evidence type="ECO:0000256" key="2">
    <source>
        <dbReference type="ARBA" id="ARBA00005046"/>
    </source>
</evidence>
<keyword evidence="7" id="KW-0460">Magnesium</keyword>
<dbReference type="InterPro" id="IPR005111">
    <property type="entry name" value="MoeA_C_domain_IV"/>
</dbReference>
<dbReference type="PANTHER" id="PTHR43764:SF1">
    <property type="entry name" value="MOLYBDOPTERIN MOLYBDOTRANSFERASE"/>
    <property type="match status" value="1"/>
</dbReference>
<dbReference type="GO" id="GO:0046872">
    <property type="term" value="F:metal ion binding"/>
    <property type="evidence" value="ECO:0007669"/>
    <property type="project" value="UniProtKB-KW"/>
</dbReference>
<protein>
    <recommendedName>
        <fullName evidence="3">molybdopterin molybdotransferase</fullName>
        <ecNumber evidence="3">2.10.1.1</ecNumber>
    </recommendedName>
</protein>
<dbReference type="EC" id="2.10.1.1" evidence="3"/>
<keyword evidence="5" id="KW-0808">Transferase</keyword>
<dbReference type="Gene3D" id="3.60.10.10">
    <property type="entry name" value="Endonuclease/exonuclease/phosphatase"/>
    <property type="match status" value="1"/>
</dbReference>
<dbReference type="Pfam" id="PF03454">
    <property type="entry name" value="MoeA_C"/>
    <property type="match status" value="1"/>
</dbReference>
<evidence type="ECO:0000313" key="12">
    <source>
        <dbReference type="Proteomes" id="UP001234989"/>
    </source>
</evidence>
<feature type="domain" description="MoaB/Mog" evidence="10">
    <location>
        <begin position="765"/>
        <end position="914"/>
    </location>
</feature>
<sequence length="961" mass="108790">METTPKNFQSLSIDNLQIKEGKETSDLVSSQMDSIKGVDSEVEEGVIELFGEQMVEYEDPKPLAMDDSIVEDCIESQATLRWVGELHLEAVGSSGGILILWDKRAWEGELVESGEQCISCKLTGQNQNLTWYLTAVYAKCKRMERRDLWCELGAMRSLCEGPWVVCGDFNVIRYSSERTNCTSINGAMSEFSDCIEEVELIDPPLFGGSFTWRRGGNHTTASRIDRIMYSAQWEELFTLIRQSTLPKLVSDHNPVLLTCGDMNFKKSYFKFENWWMGVEGFKEKVSFWWSSFVVTGTAGFVLAEKLKLLKRKLKEWSKNNRSNWKQQKEEILDKLSKWEILQEQRPLTDDELMQKQIWQCLLKKIATSRKRYNTIESLKVEGSNVTDPTDIKEAIKSYYENLYKETEVWRPELQLQGITCINEDEKEELQKQIEEEEILECIKLCAMEKAPGPDGFPMSFYLIFWEVMKEDIKGMIHEFYNNQRTERSFNATFVALIPKKDVIRSKYGEYSPWCSNVSVDAYGVGGWRTIRNLWQKLEANTYIEVGDGRRTKFWTDAWNKQIPLKESFPDLFLLCSNPDANINECWTAQGWDLIFRRFLNDWEVERVAKLLELLEKFPGITNAPDSLRWKHSKDGAFTVSRAYKMEIPQQRNSKQSLWRKYGKKKIVEILKIGPIPFRRFIAESTGHQISSRLLSMKSANALLELPASETSLPAGASVSAILISDISNFPGSRNLQLTELSSSQQEHKLAAADAGSSEVSEFKVAILTVSDTVATGLGPDRSGPRAVSVVNASSERLGGTSIVATAVVPDDVQKIKDMLQKWSDVDKVDLILTLGGTGCTPRDVTPEATKSMIQKETPGLLYVMMRESLKVTPSAMLSRAAAGIRGSTLIINMPGNPNAVAECMEALLPSLKHALKQVRGDKREKHPRHIPHAQAAPTDTWERSYKLASSGGEEHGCSCSH</sequence>
<dbReference type="InterPro" id="IPR005135">
    <property type="entry name" value="Endo/exonuclease/phosphatase"/>
</dbReference>
<evidence type="ECO:0000256" key="3">
    <source>
        <dbReference type="ARBA" id="ARBA00013269"/>
    </source>
</evidence>
<evidence type="ECO:0000313" key="11">
    <source>
        <dbReference type="EMBL" id="WMV07297.1"/>
    </source>
</evidence>
<dbReference type="Proteomes" id="UP001234989">
    <property type="component" value="Chromosome 1"/>
</dbReference>
<dbReference type="PANTHER" id="PTHR43764">
    <property type="entry name" value="MOLYBDENUM COFACTOR BIOSYNTHESIS"/>
    <property type="match status" value="1"/>
</dbReference>
<dbReference type="SUPFAM" id="SSF56219">
    <property type="entry name" value="DNase I-like"/>
    <property type="match status" value="1"/>
</dbReference>
<dbReference type="SMART" id="SM00852">
    <property type="entry name" value="MoCF_biosynth"/>
    <property type="match status" value="1"/>
</dbReference>
<evidence type="ECO:0000256" key="7">
    <source>
        <dbReference type="ARBA" id="ARBA00022842"/>
    </source>
</evidence>
<evidence type="ECO:0000256" key="4">
    <source>
        <dbReference type="ARBA" id="ARBA00022505"/>
    </source>
</evidence>
<dbReference type="Gene3D" id="2.40.340.10">
    <property type="entry name" value="MoeA, C-terminal, domain IV"/>
    <property type="match status" value="1"/>
</dbReference>